<dbReference type="EMBL" id="JANIEX010000983">
    <property type="protein sequence ID" value="KAJ3561582.1"/>
    <property type="molecule type" value="Genomic_DNA"/>
</dbReference>
<accession>A0AAD5YS82</accession>
<feature type="transmembrane region" description="Helical" evidence="1">
    <location>
        <begin position="79"/>
        <end position="99"/>
    </location>
</feature>
<evidence type="ECO:0008006" key="4">
    <source>
        <dbReference type="Google" id="ProtNLM"/>
    </source>
</evidence>
<dbReference type="Proteomes" id="UP001213000">
    <property type="component" value="Unassembled WGS sequence"/>
</dbReference>
<protein>
    <recommendedName>
        <fullName evidence="4">Transmembrane protein</fullName>
    </recommendedName>
</protein>
<gene>
    <name evidence="2" type="ORF">NP233_g10106</name>
</gene>
<evidence type="ECO:0000313" key="3">
    <source>
        <dbReference type="Proteomes" id="UP001213000"/>
    </source>
</evidence>
<dbReference type="AlphaFoldDB" id="A0AAD5YS82"/>
<evidence type="ECO:0000313" key="2">
    <source>
        <dbReference type="EMBL" id="KAJ3561582.1"/>
    </source>
</evidence>
<reference evidence="2" key="1">
    <citation type="submission" date="2022-07" db="EMBL/GenBank/DDBJ databases">
        <title>Genome Sequence of Leucocoprinus birnbaumii.</title>
        <authorList>
            <person name="Buettner E."/>
        </authorList>
    </citation>
    <scope>NUCLEOTIDE SEQUENCE</scope>
    <source>
        <strain evidence="2">VT141</strain>
    </source>
</reference>
<feature type="transmembrane region" description="Helical" evidence="1">
    <location>
        <begin position="111"/>
        <end position="140"/>
    </location>
</feature>
<proteinExistence type="predicted"/>
<evidence type="ECO:0000256" key="1">
    <source>
        <dbReference type="SAM" id="Phobius"/>
    </source>
</evidence>
<sequence length="175" mass="19322">MPFPFAFKRRVARVSIFISAVLGLLFIVTLIVGALAYPDDKEGIIGVALICPPFVSIFAHNILRFRLRTWKYCGRLTELLVSSVELLWLLGVAILFSLPSDGDNVWINWDLLTFVAATALGLAVIQVASILGSFLDIVYLGKKSLREPYNISRGPLDGDEAQQIAIFGAPTWAKR</sequence>
<keyword evidence="1" id="KW-1133">Transmembrane helix</keyword>
<feature type="transmembrane region" description="Helical" evidence="1">
    <location>
        <begin position="43"/>
        <end position="67"/>
    </location>
</feature>
<keyword evidence="1" id="KW-0472">Membrane</keyword>
<keyword evidence="3" id="KW-1185">Reference proteome</keyword>
<feature type="transmembrane region" description="Helical" evidence="1">
    <location>
        <begin position="12"/>
        <end position="37"/>
    </location>
</feature>
<name>A0AAD5YS82_9AGAR</name>
<keyword evidence="1" id="KW-0812">Transmembrane</keyword>
<organism evidence="2 3">
    <name type="scientific">Leucocoprinus birnbaumii</name>
    <dbReference type="NCBI Taxonomy" id="56174"/>
    <lineage>
        <taxon>Eukaryota</taxon>
        <taxon>Fungi</taxon>
        <taxon>Dikarya</taxon>
        <taxon>Basidiomycota</taxon>
        <taxon>Agaricomycotina</taxon>
        <taxon>Agaricomycetes</taxon>
        <taxon>Agaricomycetidae</taxon>
        <taxon>Agaricales</taxon>
        <taxon>Agaricineae</taxon>
        <taxon>Agaricaceae</taxon>
        <taxon>Leucocoprinus</taxon>
    </lineage>
</organism>
<comment type="caution">
    <text evidence="2">The sequence shown here is derived from an EMBL/GenBank/DDBJ whole genome shotgun (WGS) entry which is preliminary data.</text>
</comment>